<dbReference type="HOGENOM" id="CLU_139548_0_0_2"/>
<proteinExistence type="predicted"/>
<keyword evidence="1" id="KW-1133">Transmembrane helix</keyword>
<feature type="transmembrane region" description="Helical" evidence="1">
    <location>
        <begin position="72"/>
        <end position="93"/>
    </location>
</feature>
<keyword evidence="1" id="KW-0812">Transmembrane</keyword>
<accession>G0LGP3</accession>
<evidence type="ECO:0000259" key="2">
    <source>
        <dbReference type="Pfam" id="PF23997"/>
    </source>
</evidence>
<feature type="domain" description="DUF7315" evidence="2">
    <location>
        <begin position="10"/>
        <end position="110"/>
    </location>
</feature>
<evidence type="ECO:0000256" key="1">
    <source>
        <dbReference type="SAM" id="Phobius"/>
    </source>
</evidence>
<evidence type="ECO:0000313" key="4">
    <source>
        <dbReference type="Proteomes" id="UP000007954"/>
    </source>
</evidence>
<reference evidence="3 4" key="1">
    <citation type="journal article" date="2011" name="PLoS ONE">
        <title>Haloquadratum walsbyi: limited diversity in a global pond.</title>
        <authorList>
            <person name="Dyall-Smith M."/>
            <person name="Pfeiffer F."/>
            <person name="Klee K."/>
            <person name="Palm P."/>
            <person name="Gross K."/>
            <person name="Schuster S.C."/>
            <person name="Rampp M."/>
            <person name="Oesterhelt D."/>
        </authorList>
    </citation>
    <scope>NUCLEOTIDE SEQUENCE [LARGE SCALE GENOMIC DNA]</scope>
    <source>
        <strain evidence="4">DSM 16854 / JCM 12705 / C23</strain>
    </source>
</reference>
<evidence type="ECO:0000313" key="3">
    <source>
        <dbReference type="EMBL" id="CCC39595.1"/>
    </source>
</evidence>
<protein>
    <recommendedName>
        <fullName evidence="2">DUF7315 domain-containing protein</fullName>
    </recommendedName>
</protein>
<feature type="transmembrane region" description="Helical" evidence="1">
    <location>
        <begin position="22"/>
        <end position="41"/>
    </location>
</feature>
<keyword evidence="1" id="KW-0472">Membrane</keyword>
<dbReference type="KEGG" id="hwc:Hqrw_1655"/>
<dbReference type="AlphaFoldDB" id="G0LGP3"/>
<sequence>MTTESESERRDIVVPMRVYKTVTVFSTLLAVVSVVIGFLFLDAATLNVSLVGDLVRFILVILNISIPESVLSSLFAVIGLGSIGLGAGVYVIGTRFRAQGMGKSQEDASESSDTNG</sequence>
<dbReference type="Pfam" id="PF23997">
    <property type="entry name" value="DUF7315"/>
    <property type="match status" value="1"/>
</dbReference>
<organism evidence="3 4">
    <name type="scientific">Haloquadratum walsbyi (strain DSM 16854 / JCM 12705 / C23)</name>
    <dbReference type="NCBI Taxonomy" id="768065"/>
    <lineage>
        <taxon>Archaea</taxon>
        <taxon>Methanobacteriati</taxon>
        <taxon>Methanobacteriota</taxon>
        <taxon>Stenosarchaea group</taxon>
        <taxon>Halobacteria</taxon>
        <taxon>Halobacteriales</taxon>
        <taxon>Haloferacaceae</taxon>
        <taxon>Haloquadratum</taxon>
    </lineage>
</organism>
<gene>
    <name evidence="3" type="ordered locus">Hqrw_1655</name>
</gene>
<dbReference type="Proteomes" id="UP000007954">
    <property type="component" value="Chromosome"/>
</dbReference>
<name>G0LGP3_HALWC</name>
<dbReference type="InterPro" id="IPR055739">
    <property type="entry name" value="DUF7315"/>
</dbReference>
<dbReference type="EMBL" id="FR746099">
    <property type="protein sequence ID" value="CCC39595.1"/>
    <property type="molecule type" value="Genomic_DNA"/>
</dbReference>